<evidence type="ECO:0000259" key="3">
    <source>
        <dbReference type="PROSITE" id="PS51123"/>
    </source>
</evidence>
<accession>A0ABN6NYF8</accession>
<reference evidence="4 5" key="1">
    <citation type="journal article" date="2016" name="Microbes Environ.">
        <title>Phylogenetically diverse aerobic anoxygenic phototrophic bacteria isolated from epilithic biofilms in Tama river, Japan.</title>
        <authorList>
            <person name="Hirose S."/>
            <person name="Matsuura K."/>
            <person name="Haruta S."/>
        </authorList>
    </citation>
    <scope>NUCLEOTIDE SEQUENCE [LARGE SCALE GENOMIC DNA]</scope>
    <source>
        <strain evidence="4 5">S08</strain>
    </source>
</reference>
<dbReference type="InterPro" id="IPR036737">
    <property type="entry name" value="OmpA-like_sf"/>
</dbReference>
<sequence>MRSTVAGMLGLVAAAVVPAAAQDYAPLGTVMLFHPGSAEVTPQARDALLAFLRPPRPPEFRGHCITGHADRDAGAASFAQARAHAVAAMMQRQGVDSRDIAVESRGDAQPVRLTPPGQAEPMNDRVELFPCPGPRLAGVAEAEARAMDAVVVPAFVAALAPRVARSLGCPEPEVPRGALVPPPFACPAGTEVPSLSVLRIAGTRRVAVILEWRGGARGGWNAPAAAVLDLFGHAPAAPVLAALGAQDGAARRSEFLAGGVRAEVEIGPGALRRLHVVPQAKDAP</sequence>
<keyword evidence="1" id="KW-0472">Membrane</keyword>
<feature type="signal peptide" evidence="2">
    <location>
        <begin position="1"/>
        <end position="21"/>
    </location>
</feature>
<dbReference type="Pfam" id="PF00691">
    <property type="entry name" value="OmpA"/>
    <property type="match status" value="1"/>
</dbReference>
<dbReference type="Proteomes" id="UP000831327">
    <property type="component" value="Chromosome"/>
</dbReference>
<keyword evidence="5" id="KW-1185">Reference proteome</keyword>
<feature type="domain" description="OmpA-like" evidence="3">
    <location>
        <begin position="20"/>
        <end position="134"/>
    </location>
</feature>
<gene>
    <name evidence="4" type="ORF">Rmf_13730</name>
</gene>
<evidence type="ECO:0000313" key="4">
    <source>
        <dbReference type="EMBL" id="BDG71444.1"/>
    </source>
</evidence>
<protein>
    <recommendedName>
        <fullName evidence="3">OmpA-like domain-containing protein</fullName>
    </recommendedName>
</protein>
<feature type="chain" id="PRO_5047277511" description="OmpA-like domain-containing protein" evidence="2">
    <location>
        <begin position="22"/>
        <end position="284"/>
    </location>
</feature>
<dbReference type="PROSITE" id="PS51123">
    <property type="entry name" value="OMPA_2"/>
    <property type="match status" value="1"/>
</dbReference>
<keyword evidence="2" id="KW-0732">Signal</keyword>
<dbReference type="InterPro" id="IPR006665">
    <property type="entry name" value="OmpA-like"/>
</dbReference>
<name>A0ABN6NYF8_9PROT</name>
<dbReference type="EMBL" id="AP025637">
    <property type="protein sequence ID" value="BDG71444.1"/>
    <property type="molecule type" value="Genomic_DNA"/>
</dbReference>
<evidence type="ECO:0000313" key="5">
    <source>
        <dbReference type="Proteomes" id="UP000831327"/>
    </source>
</evidence>
<dbReference type="Gene3D" id="3.30.1330.60">
    <property type="entry name" value="OmpA-like domain"/>
    <property type="match status" value="1"/>
</dbReference>
<organism evidence="4 5">
    <name type="scientific">Roseomonas fluvialis</name>
    <dbReference type="NCBI Taxonomy" id="1750527"/>
    <lineage>
        <taxon>Bacteria</taxon>
        <taxon>Pseudomonadati</taxon>
        <taxon>Pseudomonadota</taxon>
        <taxon>Alphaproteobacteria</taxon>
        <taxon>Acetobacterales</taxon>
        <taxon>Roseomonadaceae</taxon>
        <taxon>Roseomonas</taxon>
    </lineage>
</organism>
<proteinExistence type="predicted"/>
<evidence type="ECO:0000256" key="1">
    <source>
        <dbReference type="PROSITE-ProRule" id="PRU00473"/>
    </source>
</evidence>
<dbReference type="SUPFAM" id="SSF103088">
    <property type="entry name" value="OmpA-like"/>
    <property type="match status" value="1"/>
</dbReference>
<dbReference type="RefSeq" id="WP_244458719.1">
    <property type="nucleotide sequence ID" value="NZ_AP025637.1"/>
</dbReference>
<evidence type="ECO:0000256" key="2">
    <source>
        <dbReference type="SAM" id="SignalP"/>
    </source>
</evidence>